<sequence length="432" mass="50240">MAELTESRYNYRLKYDDQIVYFNGITRQFIPVPDILEDTVESILHHPEKATNTAPSFLEKLQSTGLLVERSVDEVEMIRERYHQARNDLSYQLTISLGNVFSHASHDEYRASEGVMSSRFTESIKKHFDRYIQENSIRQLQLEWYGKQLTQETLHVMEEISLYANGLCTQHNVDFHVGITTYKLPEKLEDLARITSLPVKSIRFILNLSTAQNKQQSAKAKEISDFVERFPQWIALFPEMFFVILVRGALDSIHFDLFLNQMNEHIDESVRKNVSVFFNDESMHLQEDESVRTEKLRQLFQSGYNQKWDDLLPTICTTEKKHAYAINLEGNVGKCLTRAHQGASGYLTTHGNIFWDETKLHIDSDIPLFENIRCLSCKHLPICMGEYVSVQRLDDRSSIPSSCLLLPWGISPESVVRYYCDVWLDRYSKSQV</sequence>
<evidence type="ECO:0000313" key="2">
    <source>
        <dbReference type="Proteomes" id="UP000544222"/>
    </source>
</evidence>
<evidence type="ECO:0000313" key="1">
    <source>
        <dbReference type="EMBL" id="MBB3186040.1"/>
    </source>
</evidence>
<dbReference type="Proteomes" id="UP000544222">
    <property type="component" value="Unassembled WGS sequence"/>
</dbReference>
<dbReference type="EMBL" id="JACHYB010000001">
    <property type="protein sequence ID" value="MBB3186040.1"/>
    <property type="molecule type" value="Genomic_DNA"/>
</dbReference>
<reference evidence="1 2" key="1">
    <citation type="submission" date="2020-08" db="EMBL/GenBank/DDBJ databases">
        <title>Genomic Encyclopedia of Type Strains, Phase IV (KMG-IV): sequencing the most valuable type-strain genomes for metagenomic binning, comparative biology and taxonomic classification.</title>
        <authorList>
            <person name="Goeker M."/>
        </authorList>
    </citation>
    <scope>NUCLEOTIDE SEQUENCE [LARGE SCALE GENOMIC DNA]</scope>
    <source>
        <strain evidence="1 2">DSM 27471</strain>
    </source>
</reference>
<name>A0A7W5DN78_9PORP</name>
<gene>
    <name evidence="1" type="ORF">FHX64_000203</name>
</gene>
<dbReference type="RefSeq" id="WP_183411966.1">
    <property type="nucleotide sequence ID" value="NZ_JACHYB010000001.1"/>
</dbReference>
<accession>A0A7W5DN78</accession>
<proteinExistence type="predicted"/>
<organism evidence="1 2">
    <name type="scientific">Microbacter margulisiae</name>
    <dbReference type="NCBI Taxonomy" id="1350067"/>
    <lineage>
        <taxon>Bacteria</taxon>
        <taxon>Pseudomonadati</taxon>
        <taxon>Bacteroidota</taxon>
        <taxon>Bacteroidia</taxon>
        <taxon>Bacteroidales</taxon>
        <taxon>Porphyromonadaceae</taxon>
        <taxon>Microbacter</taxon>
    </lineage>
</organism>
<protein>
    <submittedName>
        <fullName evidence="1">Uncharacterized protein</fullName>
    </submittedName>
</protein>
<dbReference type="AlphaFoldDB" id="A0A7W5DN78"/>
<comment type="caution">
    <text evidence="1">The sequence shown here is derived from an EMBL/GenBank/DDBJ whole genome shotgun (WGS) entry which is preliminary data.</text>
</comment>
<keyword evidence="2" id="KW-1185">Reference proteome</keyword>